<feature type="transmembrane region" description="Helical" evidence="2">
    <location>
        <begin position="294"/>
        <end position="312"/>
    </location>
</feature>
<keyword evidence="2" id="KW-1133">Transmembrane helix</keyword>
<gene>
    <name evidence="4" type="ORF">Q7514_30260</name>
</gene>
<proteinExistence type="predicted"/>
<accession>A0ABU7LJS7</accession>
<dbReference type="EMBL" id="JAUTXY010000022">
    <property type="protein sequence ID" value="MEE2061817.1"/>
    <property type="molecule type" value="Genomic_DNA"/>
</dbReference>
<feature type="transmembrane region" description="Helical" evidence="2">
    <location>
        <begin position="217"/>
        <end position="243"/>
    </location>
</feature>
<evidence type="ECO:0000313" key="5">
    <source>
        <dbReference type="Proteomes" id="UP001336020"/>
    </source>
</evidence>
<feature type="transmembrane region" description="Helical" evidence="2">
    <location>
        <begin position="175"/>
        <end position="197"/>
    </location>
</feature>
<evidence type="ECO:0008006" key="6">
    <source>
        <dbReference type="Google" id="ProtNLM"/>
    </source>
</evidence>
<feature type="chain" id="PRO_5047260043" description="TrbL/VirB6 plasmid conjugal transfer protein" evidence="3">
    <location>
        <begin position="28"/>
        <end position="514"/>
    </location>
</feature>
<feature type="signal peptide" evidence="3">
    <location>
        <begin position="1"/>
        <end position="27"/>
    </location>
</feature>
<feature type="region of interest" description="Disordered" evidence="1">
    <location>
        <begin position="28"/>
        <end position="49"/>
    </location>
</feature>
<evidence type="ECO:0000313" key="4">
    <source>
        <dbReference type="EMBL" id="MEE2061817.1"/>
    </source>
</evidence>
<feature type="transmembrane region" description="Helical" evidence="2">
    <location>
        <begin position="324"/>
        <end position="346"/>
    </location>
</feature>
<feature type="transmembrane region" description="Helical" evidence="2">
    <location>
        <begin position="352"/>
        <end position="369"/>
    </location>
</feature>
<reference evidence="4 5" key="1">
    <citation type="submission" date="2023-07" db="EMBL/GenBank/DDBJ databases">
        <authorList>
            <person name="Girao M."/>
            <person name="Carvalho M.F."/>
        </authorList>
    </citation>
    <scope>NUCLEOTIDE SEQUENCE [LARGE SCALE GENOMIC DNA]</scope>
    <source>
        <strain evidence="4 5">YIM65754</strain>
    </source>
</reference>
<sequence length="514" mass="51021">MGILKRIVVLSLAIFALLGLGASTAMAQDRPPAPPMNPSPSLNLPEAGGDQNDFQRAYAQCVEENQDKGAWEKLADSGEGNLWDEFFGAPDSPLLGLLSDELNCASTETWNHPGDAASAAVDNAASAFWGDPVGDLAKAVMEGNVSAFATVMTFWMSVPIPGLSGSAGMDGIRNLTWELQLAFLGFGIVFAGIRLALARKQAVLDGAEESAKMITRTIFAVTLLPLLVLTLHAAGDVFSAFVIEQATGDSNASISGIAWIDEETGLGPVVSLLFAGLSLLGSVIQLIALIVREAILTLAVALAPIAAAISVTKHGQMTWSSIMTFTAGALLFKPVASLIYAFAFWASSSDDAASAIVGAVLLAVAGLALPQIIRIVAPAAESISGSGEQMASMAGATGAMAGSIASRGGSSHGVSGAGGAGGTSGSGAGGSGGASGTGGSAASGAGYGGSYTGGGSRGSAAARTTGKAMSGAAGLAGGAIGGAAKALQVAGTGVRTASNMAEGSVGNYHGRINR</sequence>
<keyword evidence="3" id="KW-0732">Signal</keyword>
<organism evidence="4 5">
    <name type="scientific">Rhodococcus artemisiae</name>
    <dbReference type="NCBI Taxonomy" id="714159"/>
    <lineage>
        <taxon>Bacteria</taxon>
        <taxon>Bacillati</taxon>
        <taxon>Actinomycetota</taxon>
        <taxon>Actinomycetes</taxon>
        <taxon>Mycobacteriales</taxon>
        <taxon>Nocardiaceae</taxon>
        <taxon>Rhodococcus</taxon>
    </lineage>
</organism>
<protein>
    <recommendedName>
        <fullName evidence="6">TrbL/VirB6 plasmid conjugal transfer protein</fullName>
    </recommendedName>
</protein>
<comment type="caution">
    <text evidence="4">The sequence shown here is derived from an EMBL/GenBank/DDBJ whole genome shotgun (WGS) entry which is preliminary data.</text>
</comment>
<feature type="transmembrane region" description="Helical" evidence="2">
    <location>
        <begin position="264"/>
        <end position="288"/>
    </location>
</feature>
<keyword evidence="2" id="KW-0812">Transmembrane</keyword>
<name>A0ABU7LJS7_9NOCA</name>
<dbReference type="Proteomes" id="UP001336020">
    <property type="component" value="Unassembled WGS sequence"/>
</dbReference>
<feature type="compositionally biased region" description="Gly residues" evidence="1">
    <location>
        <begin position="415"/>
        <end position="435"/>
    </location>
</feature>
<feature type="region of interest" description="Disordered" evidence="1">
    <location>
        <begin position="412"/>
        <end position="435"/>
    </location>
</feature>
<evidence type="ECO:0000256" key="3">
    <source>
        <dbReference type="SAM" id="SignalP"/>
    </source>
</evidence>
<evidence type="ECO:0000256" key="1">
    <source>
        <dbReference type="SAM" id="MobiDB-lite"/>
    </source>
</evidence>
<keyword evidence="5" id="KW-1185">Reference proteome</keyword>
<evidence type="ECO:0000256" key="2">
    <source>
        <dbReference type="SAM" id="Phobius"/>
    </source>
</evidence>
<dbReference type="RefSeq" id="WP_330136956.1">
    <property type="nucleotide sequence ID" value="NZ_JAUTXY010000022.1"/>
</dbReference>
<keyword evidence="2" id="KW-0472">Membrane</keyword>